<evidence type="ECO:0008006" key="5">
    <source>
        <dbReference type="Google" id="ProtNLM"/>
    </source>
</evidence>
<comment type="caution">
    <text evidence="3">The sequence shown here is derived from an EMBL/GenBank/DDBJ whole genome shotgun (WGS) entry which is preliminary data.</text>
</comment>
<name>A0A6V8N4H3_9BACT</name>
<evidence type="ECO:0000256" key="1">
    <source>
        <dbReference type="SAM" id="Coils"/>
    </source>
</evidence>
<keyword evidence="2" id="KW-0812">Transmembrane</keyword>
<proteinExistence type="predicted"/>
<sequence>MNELRERLEVAEGQNRLNRWVAITVALVSVFMGVTKIKDDNIVQAMLQAKSDSVDRWNEYQSKKLKHHMAELGLSQLQALKVLAPEKAQAQFAAQQKQYQETIARYQVEEAELMKKAKALEKSYDDLNYRDDQFDLSDACLSICLGMLGVASLTNSAGLLYLSWVFAGFGGLMGFAGLLGLAIHPDLLTKLLS</sequence>
<evidence type="ECO:0000256" key="2">
    <source>
        <dbReference type="SAM" id="Phobius"/>
    </source>
</evidence>
<feature type="transmembrane region" description="Helical" evidence="2">
    <location>
        <begin position="159"/>
        <end position="183"/>
    </location>
</feature>
<keyword evidence="1" id="KW-0175">Coiled coil</keyword>
<reference evidence="4" key="1">
    <citation type="submission" date="2020-06" db="EMBL/GenBank/DDBJ databases">
        <title>Draft genomic sequecing of Geomonas sp. Red745.</title>
        <authorList>
            <person name="Itoh H."/>
            <person name="Xu Z.X."/>
            <person name="Ushijima N."/>
            <person name="Masuda Y."/>
            <person name="Shiratori Y."/>
            <person name="Senoo K."/>
        </authorList>
    </citation>
    <scope>NUCLEOTIDE SEQUENCE [LARGE SCALE GENOMIC DNA]</scope>
    <source>
        <strain evidence="4">Red745</strain>
    </source>
</reference>
<feature type="coiled-coil region" evidence="1">
    <location>
        <begin position="96"/>
        <end position="130"/>
    </location>
</feature>
<keyword evidence="4" id="KW-1185">Reference proteome</keyword>
<evidence type="ECO:0000313" key="3">
    <source>
        <dbReference type="EMBL" id="GFO67331.1"/>
    </source>
</evidence>
<protein>
    <recommendedName>
        <fullName evidence="5">DUF4337 domain-containing protein</fullName>
    </recommendedName>
</protein>
<gene>
    <name evidence="3" type="ORF">GMLC_09100</name>
</gene>
<accession>A0A6V8N4H3</accession>
<dbReference type="RefSeq" id="WP_183359887.1">
    <property type="nucleotide sequence ID" value="NZ_BLXZ01000002.1"/>
</dbReference>
<dbReference type="InterPro" id="IPR025570">
    <property type="entry name" value="DUF4337"/>
</dbReference>
<keyword evidence="2" id="KW-1133">Transmembrane helix</keyword>
<dbReference type="AlphaFoldDB" id="A0A6V8N4H3"/>
<dbReference type="Pfam" id="PF14235">
    <property type="entry name" value="DUF4337"/>
    <property type="match status" value="1"/>
</dbReference>
<dbReference type="EMBL" id="BLXZ01000002">
    <property type="protein sequence ID" value="GFO67331.1"/>
    <property type="molecule type" value="Genomic_DNA"/>
</dbReference>
<keyword evidence="2" id="KW-0472">Membrane</keyword>
<dbReference type="Proteomes" id="UP000587586">
    <property type="component" value="Unassembled WGS sequence"/>
</dbReference>
<feature type="transmembrane region" description="Helical" evidence="2">
    <location>
        <begin position="20"/>
        <end position="37"/>
    </location>
</feature>
<evidence type="ECO:0000313" key="4">
    <source>
        <dbReference type="Proteomes" id="UP000587586"/>
    </source>
</evidence>
<organism evidence="3 4">
    <name type="scientific">Geomonas limicola</name>
    <dbReference type="NCBI Taxonomy" id="2740186"/>
    <lineage>
        <taxon>Bacteria</taxon>
        <taxon>Pseudomonadati</taxon>
        <taxon>Thermodesulfobacteriota</taxon>
        <taxon>Desulfuromonadia</taxon>
        <taxon>Geobacterales</taxon>
        <taxon>Geobacteraceae</taxon>
        <taxon>Geomonas</taxon>
    </lineage>
</organism>